<organism evidence="3">
    <name type="scientific">marine sediment metagenome</name>
    <dbReference type="NCBI Taxonomy" id="412755"/>
    <lineage>
        <taxon>unclassified sequences</taxon>
        <taxon>metagenomes</taxon>
        <taxon>ecological metagenomes</taxon>
    </lineage>
</organism>
<dbReference type="Gene3D" id="3.30.565.10">
    <property type="entry name" value="Histidine kinase-like ATPase, C-terminal domain"/>
    <property type="match status" value="1"/>
</dbReference>
<accession>X1TRB9</accession>
<dbReference type="SMART" id="SM00387">
    <property type="entry name" value="HATPase_c"/>
    <property type="match status" value="1"/>
</dbReference>
<protein>
    <recommendedName>
        <fullName evidence="2">Histidine kinase domain-containing protein</fullName>
    </recommendedName>
</protein>
<reference evidence="3" key="1">
    <citation type="journal article" date="2014" name="Front. Microbiol.">
        <title>High frequency of phylogenetically diverse reductive dehalogenase-homologous genes in deep subseafloor sedimentary metagenomes.</title>
        <authorList>
            <person name="Kawai M."/>
            <person name="Futagami T."/>
            <person name="Toyoda A."/>
            <person name="Takaki Y."/>
            <person name="Nishi S."/>
            <person name="Hori S."/>
            <person name="Arai W."/>
            <person name="Tsubouchi T."/>
            <person name="Morono Y."/>
            <person name="Uchiyama I."/>
            <person name="Ito T."/>
            <person name="Fujiyama A."/>
            <person name="Inagaki F."/>
            <person name="Takami H."/>
        </authorList>
    </citation>
    <scope>NUCLEOTIDE SEQUENCE</scope>
    <source>
        <strain evidence="3">Expedition CK06-06</strain>
    </source>
</reference>
<keyword evidence="1" id="KW-0597">Phosphoprotein</keyword>
<sequence length="98" mass="11179">MIKEKCQEHEISLDLHIPQELVKVKITADKRKLKQIMFNLLSNAAKFTPDGGRIGVKARKKGEELVITVSDTGVGISPEHQERIFEEFSQVKDSLYDR</sequence>
<dbReference type="PANTHER" id="PTHR43547:SF2">
    <property type="entry name" value="HYBRID SIGNAL TRANSDUCTION HISTIDINE KINASE C"/>
    <property type="match status" value="1"/>
</dbReference>
<dbReference type="InterPro" id="IPR036890">
    <property type="entry name" value="HATPase_C_sf"/>
</dbReference>
<gene>
    <name evidence="3" type="ORF">S12H4_26447</name>
</gene>
<dbReference type="InterPro" id="IPR005467">
    <property type="entry name" value="His_kinase_dom"/>
</dbReference>
<name>X1TRB9_9ZZZZ</name>
<dbReference type="EMBL" id="BARW01015005">
    <property type="protein sequence ID" value="GAI82569.1"/>
    <property type="molecule type" value="Genomic_DNA"/>
</dbReference>
<evidence type="ECO:0000256" key="1">
    <source>
        <dbReference type="ARBA" id="ARBA00022553"/>
    </source>
</evidence>
<dbReference type="InterPro" id="IPR003594">
    <property type="entry name" value="HATPase_dom"/>
</dbReference>
<dbReference type="AlphaFoldDB" id="X1TRB9"/>
<evidence type="ECO:0000313" key="3">
    <source>
        <dbReference type="EMBL" id="GAI82569.1"/>
    </source>
</evidence>
<dbReference type="SUPFAM" id="SSF55874">
    <property type="entry name" value="ATPase domain of HSP90 chaperone/DNA topoisomerase II/histidine kinase"/>
    <property type="match status" value="1"/>
</dbReference>
<dbReference type="PROSITE" id="PS50109">
    <property type="entry name" value="HIS_KIN"/>
    <property type="match status" value="1"/>
</dbReference>
<dbReference type="PANTHER" id="PTHR43547">
    <property type="entry name" value="TWO-COMPONENT HISTIDINE KINASE"/>
    <property type="match status" value="1"/>
</dbReference>
<dbReference type="GO" id="GO:0000155">
    <property type="term" value="F:phosphorelay sensor kinase activity"/>
    <property type="evidence" value="ECO:0007669"/>
    <property type="project" value="TreeGrafter"/>
</dbReference>
<feature type="domain" description="Histidine kinase" evidence="2">
    <location>
        <begin position="1"/>
        <end position="98"/>
    </location>
</feature>
<comment type="caution">
    <text evidence="3">The sequence shown here is derived from an EMBL/GenBank/DDBJ whole genome shotgun (WGS) entry which is preliminary data.</text>
</comment>
<proteinExistence type="predicted"/>
<evidence type="ECO:0000259" key="2">
    <source>
        <dbReference type="PROSITE" id="PS50109"/>
    </source>
</evidence>
<feature type="non-terminal residue" evidence="3">
    <location>
        <position position="98"/>
    </location>
</feature>
<dbReference type="Pfam" id="PF02518">
    <property type="entry name" value="HATPase_c"/>
    <property type="match status" value="1"/>
</dbReference>